<dbReference type="EMBL" id="JBBNAF010000004">
    <property type="protein sequence ID" value="KAK9150344.1"/>
    <property type="molecule type" value="Genomic_DNA"/>
</dbReference>
<sequence length="58" mass="6333">MERGGSKGARQLGNYLDHKGIGVLLGLWIDVHRTCVLIGYVTTCWLVYKAKGSKLGEA</sequence>
<comment type="caution">
    <text evidence="1">The sequence shown here is derived from an EMBL/GenBank/DDBJ whole genome shotgun (WGS) entry which is preliminary data.</text>
</comment>
<reference evidence="1 2" key="1">
    <citation type="submission" date="2024-01" db="EMBL/GenBank/DDBJ databases">
        <title>Genome assemblies of Stephania.</title>
        <authorList>
            <person name="Yang L."/>
        </authorList>
    </citation>
    <scope>NUCLEOTIDE SEQUENCE [LARGE SCALE GENOMIC DNA]</scope>
    <source>
        <strain evidence="1">YNDBR</strain>
        <tissue evidence="1">Leaf</tissue>
    </source>
</reference>
<gene>
    <name evidence="1" type="ORF">Syun_008653</name>
</gene>
<name>A0AAP0KF49_9MAGN</name>
<proteinExistence type="predicted"/>
<accession>A0AAP0KF49</accession>
<protein>
    <submittedName>
        <fullName evidence="1">Uncharacterized protein</fullName>
    </submittedName>
</protein>
<evidence type="ECO:0000313" key="2">
    <source>
        <dbReference type="Proteomes" id="UP001420932"/>
    </source>
</evidence>
<keyword evidence="2" id="KW-1185">Reference proteome</keyword>
<dbReference type="AlphaFoldDB" id="A0AAP0KF49"/>
<evidence type="ECO:0000313" key="1">
    <source>
        <dbReference type="EMBL" id="KAK9150344.1"/>
    </source>
</evidence>
<dbReference type="Proteomes" id="UP001420932">
    <property type="component" value="Unassembled WGS sequence"/>
</dbReference>
<organism evidence="1 2">
    <name type="scientific">Stephania yunnanensis</name>
    <dbReference type="NCBI Taxonomy" id="152371"/>
    <lineage>
        <taxon>Eukaryota</taxon>
        <taxon>Viridiplantae</taxon>
        <taxon>Streptophyta</taxon>
        <taxon>Embryophyta</taxon>
        <taxon>Tracheophyta</taxon>
        <taxon>Spermatophyta</taxon>
        <taxon>Magnoliopsida</taxon>
        <taxon>Ranunculales</taxon>
        <taxon>Menispermaceae</taxon>
        <taxon>Menispermoideae</taxon>
        <taxon>Cissampelideae</taxon>
        <taxon>Stephania</taxon>
    </lineage>
</organism>